<dbReference type="PANTHER" id="PTHR42978">
    <property type="entry name" value="QUORUM-QUENCHING LACTONASE YTNP-RELATED-RELATED"/>
    <property type="match status" value="1"/>
</dbReference>
<dbReference type="Proteomes" id="UP001165368">
    <property type="component" value="Unassembled WGS sequence"/>
</dbReference>
<comment type="similarity">
    <text evidence="2">Belongs to the metallo-beta-lactamase superfamily.</text>
</comment>
<dbReference type="CDD" id="cd07729">
    <property type="entry name" value="AHL_lactonase_MBL-fold"/>
    <property type="match status" value="1"/>
</dbReference>
<dbReference type="InterPro" id="IPR001279">
    <property type="entry name" value="Metallo-B-lactamas"/>
</dbReference>
<dbReference type="EMBL" id="JAKLTQ010000010">
    <property type="protein sequence ID" value="MCG2623025.1"/>
    <property type="molecule type" value="Genomic_DNA"/>
</dbReference>
<accession>A0ABS9L8L6</accession>
<dbReference type="Gene3D" id="3.60.15.10">
    <property type="entry name" value="Ribonuclease Z/Hydroxyacylglutathione hydrolase-like"/>
    <property type="match status" value="1"/>
</dbReference>
<protein>
    <submittedName>
        <fullName evidence="7">N-acyl homoserine lactonase family protein</fullName>
    </submittedName>
</protein>
<dbReference type="SUPFAM" id="SSF56281">
    <property type="entry name" value="Metallo-hydrolase/oxidoreductase"/>
    <property type="match status" value="1"/>
</dbReference>
<feature type="domain" description="Metallo-beta-lactamase" evidence="6">
    <location>
        <begin position="58"/>
        <end position="260"/>
    </location>
</feature>
<keyword evidence="8" id="KW-1185">Reference proteome</keyword>
<evidence type="ECO:0000256" key="3">
    <source>
        <dbReference type="ARBA" id="ARBA00022723"/>
    </source>
</evidence>
<comment type="caution">
    <text evidence="7">The sequence shown here is derived from an EMBL/GenBank/DDBJ whole genome shotgun (WGS) entry which is preliminary data.</text>
</comment>
<organism evidence="7 8">
    <name type="scientific">Arthrobacter hankyongi</name>
    <dbReference type="NCBI Taxonomy" id="2904801"/>
    <lineage>
        <taxon>Bacteria</taxon>
        <taxon>Bacillati</taxon>
        <taxon>Actinomycetota</taxon>
        <taxon>Actinomycetes</taxon>
        <taxon>Micrococcales</taxon>
        <taxon>Micrococcaceae</taxon>
        <taxon>Arthrobacter</taxon>
    </lineage>
</organism>
<keyword evidence="4" id="KW-0378">Hydrolase</keyword>
<keyword evidence="3" id="KW-0479">Metal-binding</keyword>
<dbReference type="SMART" id="SM00849">
    <property type="entry name" value="Lactamase_B"/>
    <property type="match status" value="1"/>
</dbReference>
<dbReference type="PANTHER" id="PTHR42978:SF7">
    <property type="entry name" value="METALLO-HYDROLASE RV2300C-RELATED"/>
    <property type="match status" value="1"/>
</dbReference>
<name>A0ABS9L8L6_9MICC</name>
<dbReference type="Pfam" id="PF00753">
    <property type="entry name" value="Lactamase_B"/>
    <property type="match status" value="1"/>
</dbReference>
<evidence type="ECO:0000259" key="6">
    <source>
        <dbReference type="SMART" id="SM00849"/>
    </source>
</evidence>
<keyword evidence="5" id="KW-0862">Zinc</keyword>
<evidence type="ECO:0000313" key="7">
    <source>
        <dbReference type="EMBL" id="MCG2623025.1"/>
    </source>
</evidence>
<evidence type="ECO:0000256" key="1">
    <source>
        <dbReference type="ARBA" id="ARBA00001947"/>
    </source>
</evidence>
<dbReference type="RefSeq" id="WP_237821922.1">
    <property type="nucleotide sequence ID" value="NZ_JAKLTQ010000010.1"/>
</dbReference>
<evidence type="ECO:0000256" key="4">
    <source>
        <dbReference type="ARBA" id="ARBA00022801"/>
    </source>
</evidence>
<evidence type="ECO:0000313" key="8">
    <source>
        <dbReference type="Proteomes" id="UP001165368"/>
    </source>
</evidence>
<dbReference type="InterPro" id="IPR051013">
    <property type="entry name" value="MBL_superfamily_lactonases"/>
</dbReference>
<dbReference type="InterPro" id="IPR036866">
    <property type="entry name" value="RibonucZ/Hydroxyglut_hydro"/>
</dbReference>
<comment type="cofactor">
    <cofactor evidence="1">
        <name>Zn(2+)</name>
        <dbReference type="ChEBI" id="CHEBI:29105"/>
    </cofactor>
</comment>
<sequence length="274" mass="31055">MSVKIQHIVTGELESSLPVSLLNAGAHPDLPVEERRPFGWRTDIRRRNGDITEGVMVPVPVWLIQGTDQVILVDTGLGDIDEVSEMQSRYGVDFVASRSDGQDLVQGLSRHGVTPEDVDTVILTHLHFDHVGNNELFPNATFIVQKDELPQAEEPPSFCMFYYPEYSYKIDAVRDRLQIVDGDHRINNSVRLVKIGGHTPGCMVVMVETDAGTVCLTSDVMYNYRNLELNWPMGSFWDLPELMNGYDRIRKEADIIIPEHDWKFRELYPTGEIG</sequence>
<evidence type="ECO:0000256" key="5">
    <source>
        <dbReference type="ARBA" id="ARBA00022833"/>
    </source>
</evidence>
<proteinExistence type="inferred from homology"/>
<gene>
    <name evidence="7" type="ORF">LVY72_14070</name>
</gene>
<evidence type="ECO:0000256" key="2">
    <source>
        <dbReference type="ARBA" id="ARBA00007749"/>
    </source>
</evidence>
<reference evidence="7" key="1">
    <citation type="submission" date="2022-01" db="EMBL/GenBank/DDBJ databases">
        <authorList>
            <person name="Jo J.-H."/>
            <person name="Im W.-T."/>
        </authorList>
    </citation>
    <scope>NUCLEOTIDE SEQUENCE</scope>
    <source>
        <strain evidence="7">I2-34</strain>
    </source>
</reference>